<sequence length="431" mass="46051">MKHSFNSRQRFSIRKFSFGAASVLLGTVLLGQNPVGAQEQTQGQRPNIQNERSVGSSRSSALNGEYSYGINPLPIPDDEYGNFWEMFNKHWNHAMYNWLSENAARPTFKYYTDSIGDPKVGRRTPRDNRKPTRLYRDEARTDTINFDVFQRHKNAESVQLNIIPRGDGSANLSVYDSSNRQIAEIRIPAKDLWIRQSDYDTQQAEREKNERQLRPKKTAAKQAVQDAADAKKRDIAANNQLTDTEKQAANDLVDNEVTEANRKIDEAGSDQALEQAKTEGLTGIDNVNPTPTAKPAAKQAAKPAAKQAAKQAADAGDNNSAGDNNGVGSGDNNGVGSGDNNGAGAGDNNGVGSGDNNGAGAGDNNGAGSGDNNGGADTPAVSNSVKDSAKKAGAKELPNTGTEQSSASLTLALLAAATGGLLFAKKREEEE</sequence>
<dbReference type="InterPro" id="IPR019931">
    <property type="entry name" value="LPXTG_anchor"/>
</dbReference>
<evidence type="ECO:0000256" key="6">
    <source>
        <dbReference type="SAM" id="SignalP"/>
    </source>
</evidence>
<feature type="domain" description="Gram-positive cocci surface proteins LPxTG" evidence="7">
    <location>
        <begin position="397"/>
        <end position="431"/>
    </location>
</feature>
<feature type="compositionally biased region" description="Polar residues" evidence="5">
    <location>
        <begin position="38"/>
        <end position="61"/>
    </location>
</feature>
<evidence type="ECO:0000256" key="1">
    <source>
        <dbReference type="ARBA" id="ARBA00022512"/>
    </source>
</evidence>
<gene>
    <name evidence="8" type="primary">nanA_1</name>
    <name evidence="8" type="ORF">ERS021757_00374</name>
</gene>
<dbReference type="EC" id="3.2.1.18" evidence="8"/>
<feature type="region of interest" description="Disordered" evidence="5">
    <location>
        <begin position="37"/>
        <end position="61"/>
    </location>
</feature>
<feature type="chain" id="PRO_5006689258" evidence="6">
    <location>
        <begin position="38"/>
        <end position="431"/>
    </location>
</feature>
<keyword evidence="4" id="KW-0572">Peptidoglycan-anchor</keyword>
<dbReference type="PROSITE" id="PS50847">
    <property type="entry name" value="GRAM_POS_ANCHORING"/>
    <property type="match status" value="1"/>
</dbReference>
<dbReference type="Proteomes" id="UP000041827">
    <property type="component" value="Unassembled WGS sequence"/>
</dbReference>
<evidence type="ECO:0000256" key="5">
    <source>
        <dbReference type="SAM" id="MobiDB-lite"/>
    </source>
</evidence>
<dbReference type="NCBIfam" id="TIGR01167">
    <property type="entry name" value="LPXTG_anchor"/>
    <property type="match status" value="1"/>
</dbReference>
<dbReference type="EMBL" id="CMJT01000002">
    <property type="protein sequence ID" value="CKA71628.1"/>
    <property type="molecule type" value="Genomic_DNA"/>
</dbReference>
<dbReference type="RefSeq" id="WP_050261189.1">
    <property type="nucleotide sequence ID" value="NZ_CMJT01000002.1"/>
</dbReference>
<keyword evidence="8" id="KW-0326">Glycosidase</keyword>
<evidence type="ECO:0000256" key="4">
    <source>
        <dbReference type="ARBA" id="ARBA00023088"/>
    </source>
</evidence>
<dbReference type="GO" id="GO:0004308">
    <property type="term" value="F:exo-alpha-sialidase activity"/>
    <property type="evidence" value="ECO:0007669"/>
    <property type="project" value="UniProtKB-EC"/>
</dbReference>
<dbReference type="InterPro" id="IPR005877">
    <property type="entry name" value="YSIRK_signal_dom"/>
</dbReference>
<feature type="compositionally biased region" description="Gly residues" evidence="5">
    <location>
        <begin position="325"/>
        <end position="373"/>
    </location>
</feature>
<evidence type="ECO:0000313" key="9">
    <source>
        <dbReference type="Proteomes" id="UP000041827"/>
    </source>
</evidence>
<protein>
    <submittedName>
        <fullName evidence="8">Neuraminidase A</fullName>
        <ecNumber evidence="8">3.2.1.18</ecNumber>
    </submittedName>
</protein>
<reference evidence="9" key="1">
    <citation type="submission" date="2015-03" db="EMBL/GenBank/DDBJ databases">
        <authorList>
            <consortium name="Pathogen Informatics"/>
        </authorList>
    </citation>
    <scope>NUCLEOTIDE SEQUENCE [LARGE SCALE GENOMIC DNA]</scope>
    <source>
        <strain evidence="9">SMRU2248</strain>
    </source>
</reference>
<organism evidence="8 9">
    <name type="scientific">Streptococcus pseudopneumoniae</name>
    <dbReference type="NCBI Taxonomy" id="257758"/>
    <lineage>
        <taxon>Bacteria</taxon>
        <taxon>Bacillati</taxon>
        <taxon>Bacillota</taxon>
        <taxon>Bacilli</taxon>
        <taxon>Lactobacillales</taxon>
        <taxon>Streptococcaceae</taxon>
        <taxon>Streptococcus</taxon>
    </lineage>
</organism>
<evidence type="ECO:0000256" key="3">
    <source>
        <dbReference type="ARBA" id="ARBA00022729"/>
    </source>
</evidence>
<evidence type="ECO:0000256" key="2">
    <source>
        <dbReference type="ARBA" id="ARBA00022525"/>
    </source>
</evidence>
<evidence type="ECO:0000313" key="8">
    <source>
        <dbReference type="EMBL" id="CKA71628.1"/>
    </source>
</evidence>
<feature type="signal peptide" evidence="6">
    <location>
        <begin position="1"/>
        <end position="37"/>
    </location>
</feature>
<proteinExistence type="predicted"/>
<dbReference type="Pfam" id="PF07564">
    <property type="entry name" value="DUF1542"/>
    <property type="match status" value="1"/>
</dbReference>
<dbReference type="NCBIfam" id="TIGR01168">
    <property type="entry name" value="YSIRK_signal"/>
    <property type="match status" value="1"/>
</dbReference>
<evidence type="ECO:0000259" key="7">
    <source>
        <dbReference type="PROSITE" id="PS50847"/>
    </source>
</evidence>
<keyword evidence="8" id="KW-0378">Hydrolase</keyword>
<keyword evidence="2" id="KW-0964">Secreted</keyword>
<feature type="compositionally biased region" description="Low complexity" evidence="5">
    <location>
        <begin position="293"/>
        <end position="324"/>
    </location>
</feature>
<feature type="region of interest" description="Disordered" evidence="5">
    <location>
        <begin position="278"/>
        <end position="406"/>
    </location>
</feature>
<keyword evidence="1" id="KW-0134">Cell wall</keyword>
<dbReference type="AlphaFoldDB" id="A0A0T8U2H0"/>
<dbReference type="InterPro" id="IPR011439">
    <property type="entry name" value="DUF1542"/>
</dbReference>
<dbReference type="Pfam" id="PF00746">
    <property type="entry name" value="Gram_pos_anchor"/>
    <property type="match status" value="1"/>
</dbReference>
<name>A0A0T8U2H0_9STRE</name>
<accession>A0A0T8U2H0</accession>
<dbReference type="Pfam" id="PF04650">
    <property type="entry name" value="YSIRK_signal"/>
    <property type="match status" value="1"/>
</dbReference>
<keyword evidence="3 6" id="KW-0732">Signal</keyword>